<accession>A0A4D6L501</accession>
<name>A0A4D6L501_VIGUN</name>
<keyword evidence="2" id="KW-1185">Reference proteome</keyword>
<protein>
    <submittedName>
        <fullName evidence="1">Uncharacterized protein</fullName>
    </submittedName>
</protein>
<evidence type="ECO:0000313" key="1">
    <source>
        <dbReference type="EMBL" id="QCD83504.1"/>
    </source>
</evidence>
<gene>
    <name evidence="1" type="ORF">DEO72_LG2g3848</name>
</gene>
<sequence length="81" mass="9715">MASFYDELEEIAGYGEEPPYEEDKRDTEVRGPEAHVYALMNTYQFKKFFDRRAGTFRRYAKRLFYYGSHVQFSGSERLSMF</sequence>
<organism evidence="1 2">
    <name type="scientific">Vigna unguiculata</name>
    <name type="common">Cowpea</name>
    <dbReference type="NCBI Taxonomy" id="3917"/>
    <lineage>
        <taxon>Eukaryota</taxon>
        <taxon>Viridiplantae</taxon>
        <taxon>Streptophyta</taxon>
        <taxon>Embryophyta</taxon>
        <taxon>Tracheophyta</taxon>
        <taxon>Spermatophyta</taxon>
        <taxon>Magnoliopsida</taxon>
        <taxon>eudicotyledons</taxon>
        <taxon>Gunneridae</taxon>
        <taxon>Pentapetalae</taxon>
        <taxon>rosids</taxon>
        <taxon>fabids</taxon>
        <taxon>Fabales</taxon>
        <taxon>Fabaceae</taxon>
        <taxon>Papilionoideae</taxon>
        <taxon>50 kb inversion clade</taxon>
        <taxon>NPAAA clade</taxon>
        <taxon>indigoferoid/millettioid clade</taxon>
        <taxon>Phaseoleae</taxon>
        <taxon>Vigna</taxon>
    </lineage>
</organism>
<dbReference type="Proteomes" id="UP000501690">
    <property type="component" value="Linkage Group LG2"/>
</dbReference>
<evidence type="ECO:0000313" key="2">
    <source>
        <dbReference type="Proteomes" id="UP000501690"/>
    </source>
</evidence>
<proteinExistence type="predicted"/>
<reference evidence="1 2" key="1">
    <citation type="submission" date="2019-04" db="EMBL/GenBank/DDBJ databases">
        <title>An improved genome assembly and genetic linkage map for asparagus bean, Vigna unguiculata ssp. sesquipedialis.</title>
        <authorList>
            <person name="Xia Q."/>
            <person name="Zhang R."/>
            <person name="Dong Y."/>
        </authorList>
    </citation>
    <scope>NUCLEOTIDE SEQUENCE [LARGE SCALE GENOMIC DNA]</scope>
    <source>
        <tissue evidence="1">Leaf</tissue>
    </source>
</reference>
<dbReference type="EMBL" id="CP039346">
    <property type="protein sequence ID" value="QCD83504.1"/>
    <property type="molecule type" value="Genomic_DNA"/>
</dbReference>
<dbReference type="AlphaFoldDB" id="A0A4D6L501"/>